<evidence type="ECO:0000259" key="1">
    <source>
        <dbReference type="SMART" id="SM01119"/>
    </source>
</evidence>
<feature type="non-terminal residue" evidence="2">
    <location>
        <position position="1"/>
    </location>
</feature>
<feature type="domain" description="D-serine dehydratase-like" evidence="1">
    <location>
        <begin position="291"/>
        <end position="388"/>
    </location>
</feature>
<sequence length="401" mass="45084">PLGKISNKKWNILNEDMPMPIMVLKNDEFNHNLTTFAEYLKQHNLSISPHGKTTMSPQLFSKQLEAGAWGITAGAINQIQVMYRYGVKKILLANQLLGKSHLKTIAHLINNDKDFSFYCFVDSIEQFQNIKSNLENITLINPINLLPEIGASNGRTGIRSKENFLELVNEISNDKSNNLNFAGISSYEGIAAVAMKGSQAVHNFCTFMEEIISDISPNQFSHLKELIITAGGSTHFDIIGERFSKLDLSIPVRVLLRSGCYITHDHGPYLKALKSAEEDKNRQWDRVLQPALEIWSYVQSIPEKNLAFLTMGKRDVPYDAGLPKPLKRFRPGKGFLDIGTAEIFSTNDQHAFVKLTDNHGWKVGDMICSGISHPCTAFDKWKFIPVVDSEYNVTDGVLTFF</sequence>
<dbReference type="EMBL" id="UINC01063702">
    <property type="protein sequence ID" value="SVB91612.1"/>
    <property type="molecule type" value="Genomic_DNA"/>
</dbReference>
<gene>
    <name evidence="2" type="ORF">METZ01_LOCUS244466</name>
</gene>
<organism evidence="2">
    <name type="scientific">marine metagenome</name>
    <dbReference type="NCBI Taxonomy" id="408172"/>
    <lineage>
        <taxon>unclassified sequences</taxon>
        <taxon>metagenomes</taxon>
        <taxon>ecological metagenomes</taxon>
    </lineage>
</organism>
<dbReference type="InterPro" id="IPR029066">
    <property type="entry name" value="PLP-binding_barrel"/>
</dbReference>
<dbReference type="Gene3D" id="2.40.37.20">
    <property type="entry name" value="D-serine dehydratase-like domain"/>
    <property type="match status" value="1"/>
</dbReference>
<proteinExistence type="predicted"/>
<dbReference type="InterPro" id="IPR042208">
    <property type="entry name" value="D-ser_dehydrat-like_sf"/>
</dbReference>
<dbReference type="PANTHER" id="PTHR28004">
    <property type="entry name" value="ZGC:162816-RELATED"/>
    <property type="match status" value="1"/>
</dbReference>
<evidence type="ECO:0000313" key="2">
    <source>
        <dbReference type="EMBL" id="SVB91612.1"/>
    </source>
</evidence>
<dbReference type="InterPro" id="IPR051466">
    <property type="entry name" value="D-amino_acid_metab_enzyme"/>
</dbReference>
<reference evidence="2" key="1">
    <citation type="submission" date="2018-05" db="EMBL/GenBank/DDBJ databases">
        <authorList>
            <person name="Lanie J.A."/>
            <person name="Ng W.-L."/>
            <person name="Kazmierczak K.M."/>
            <person name="Andrzejewski T.M."/>
            <person name="Davidsen T.M."/>
            <person name="Wayne K.J."/>
            <person name="Tettelin H."/>
            <person name="Glass J.I."/>
            <person name="Rusch D."/>
            <person name="Podicherti R."/>
            <person name="Tsui H.-C.T."/>
            <person name="Winkler M.E."/>
        </authorList>
    </citation>
    <scope>NUCLEOTIDE SEQUENCE</scope>
</reference>
<name>A0A382HX00_9ZZZZ</name>
<dbReference type="PANTHER" id="PTHR28004:SF8">
    <property type="entry name" value="D-SERINE DEAMINASE"/>
    <property type="match status" value="1"/>
</dbReference>
<dbReference type="SUPFAM" id="SSF51419">
    <property type="entry name" value="PLP-binding barrel"/>
    <property type="match status" value="1"/>
</dbReference>
<dbReference type="InterPro" id="IPR026956">
    <property type="entry name" value="D-ser_dehydrat-like_dom"/>
</dbReference>
<dbReference type="SMART" id="SM01119">
    <property type="entry name" value="D-ser_dehydrat"/>
    <property type="match status" value="1"/>
</dbReference>
<dbReference type="AlphaFoldDB" id="A0A382HX00"/>
<protein>
    <recommendedName>
        <fullName evidence="1">D-serine dehydratase-like domain-containing protein</fullName>
    </recommendedName>
</protein>
<dbReference type="Gene3D" id="3.20.20.10">
    <property type="entry name" value="Alanine racemase"/>
    <property type="match status" value="1"/>
</dbReference>
<dbReference type="Pfam" id="PF14031">
    <property type="entry name" value="D-ser_dehydrat"/>
    <property type="match status" value="1"/>
</dbReference>
<accession>A0A382HX00</accession>